<dbReference type="EMBL" id="MU275929">
    <property type="protein sequence ID" value="KAI0046271.1"/>
    <property type="molecule type" value="Genomic_DNA"/>
</dbReference>
<proteinExistence type="predicted"/>
<reference evidence="1" key="1">
    <citation type="submission" date="2021-02" db="EMBL/GenBank/DDBJ databases">
        <authorList>
            <consortium name="DOE Joint Genome Institute"/>
            <person name="Ahrendt S."/>
            <person name="Looney B.P."/>
            <person name="Miyauchi S."/>
            <person name="Morin E."/>
            <person name="Drula E."/>
            <person name="Courty P.E."/>
            <person name="Chicoki N."/>
            <person name="Fauchery L."/>
            <person name="Kohler A."/>
            <person name="Kuo A."/>
            <person name="Labutti K."/>
            <person name="Pangilinan J."/>
            <person name="Lipzen A."/>
            <person name="Riley R."/>
            <person name="Andreopoulos W."/>
            <person name="He G."/>
            <person name="Johnson J."/>
            <person name="Barry K.W."/>
            <person name="Grigoriev I.V."/>
            <person name="Nagy L."/>
            <person name="Hibbett D."/>
            <person name="Henrissat B."/>
            <person name="Matheny P.B."/>
            <person name="Labbe J."/>
            <person name="Martin F."/>
        </authorList>
    </citation>
    <scope>NUCLEOTIDE SEQUENCE</scope>
    <source>
        <strain evidence="1">FP105234-sp</strain>
    </source>
</reference>
<name>A0ACB8RQ39_9AGAM</name>
<keyword evidence="2" id="KW-1185">Reference proteome</keyword>
<reference evidence="1" key="2">
    <citation type="journal article" date="2022" name="New Phytol.">
        <title>Evolutionary transition to the ectomycorrhizal habit in the genomes of a hyperdiverse lineage of mushroom-forming fungi.</title>
        <authorList>
            <person name="Looney B."/>
            <person name="Miyauchi S."/>
            <person name="Morin E."/>
            <person name="Drula E."/>
            <person name="Courty P.E."/>
            <person name="Kohler A."/>
            <person name="Kuo A."/>
            <person name="LaButti K."/>
            <person name="Pangilinan J."/>
            <person name="Lipzen A."/>
            <person name="Riley R."/>
            <person name="Andreopoulos W."/>
            <person name="He G."/>
            <person name="Johnson J."/>
            <person name="Nolan M."/>
            <person name="Tritt A."/>
            <person name="Barry K.W."/>
            <person name="Grigoriev I.V."/>
            <person name="Nagy L.G."/>
            <person name="Hibbett D."/>
            <person name="Henrissat B."/>
            <person name="Matheny P.B."/>
            <person name="Labbe J."/>
            <person name="Martin F.M."/>
        </authorList>
    </citation>
    <scope>NUCLEOTIDE SEQUENCE</scope>
    <source>
        <strain evidence="1">FP105234-sp</strain>
    </source>
</reference>
<protein>
    <submittedName>
        <fullName evidence="1">Uncharacterized protein</fullName>
    </submittedName>
</protein>
<evidence type="ECO:0000313" key="2">
    <source>
        <dbReference type="Proteomes" id="UP000814033"/>
    </source>
</evidence>
<gene>
    <name evidence="1" type="ORF">FA95DRAFT_1679857</name>
</gene>
<comment type="caution">
    <text evidence="1">The sequence shown here is derived from an EMBL/GenBank/DDBJ whole genome shotgun (WGS) entry which is preliminary data.</text>
</comment>
<organism evidence="1 2">
    <name type="scientific">Auriscalpium vulgare</name>
    <dbReference type="NCBI Taxonomy" id="40419"/>
    <lineage>
        <taxon>Eukaryota</taxon>
        <taxon>Fungi</taxon>
        <taxon>Dikarya</taxon>
        <taxon>Basidiomycota</taxon>
        <taxon>Agaricomycotina</taxon>
        <taxon>Agaricomycetes</taxon>
        <taxon>Russulales</taxon>
        <taxon>Auriscalpiaceae</taxon>
        <taxon>Auriscalpium</taxon>
    </lineage>
</organism>
<sequence length="303" mass="32000">MHGGDPIDGGNAAAGQDAAQHDAPLPVARIPPELLCRIFLILSSIDKPRPSDGHSDDRGGLGWITATHDASHAITVLLPDYHLRVVPTHAELALPALERLTLDLKLLNLRAAPRPVIALANLWDLILSTTVAGAARVMESVVLPVTAGVQYFADFRGDTTADLLALFRAATACVRRHLLGTHRRALAVLASASLESLEVGCGGNDDPWPEALGRAVGLRSLTGAGSAAQRFSAAPVDFLPALTELKLRDGNCGMGADWNELALGLERRAGAGCALRVLTLAGYRLAEAQVRRLRDAVPGMELL</sequence>
<evidence type="ECO:0000313" key="1">
    <source>
        <dbReference type="EMBL" id="KAI0046271.1"/>
    </source>
</evidence>
<dbReference type="Proteomes" id="UP000814033">
    <property type="component" value="Unassembled WGS sequence"/>
</dbReference>
<accession>A0ACB8RQ39</accession>